<protein>
    <submittedName>
        <fullName evidence="1">Uncharacterized protein</fullName>
    </submittedName>
</protein>
<dbReference type="Gene3D" id="3.30.420.40">
    <property type="match status" value="1"/>
</dbReference>
<dbReference type="AlphaFoldDB" id="J7RA22"/>
<name>J7RA22_HUIN7</name>
<proteinExistence type="predicted"/>
<reference evidence="2" key="2">
    <citation type="submission" date="2012-08" db="EMBL/GenBank/DDBJ databases">
        <title>Genome sequence of Kazachstania naganishii.</title>
        <authorList>
            <person name="Gordon J.L."/>
            <person name="Armisen D."/>
            <person name="Proux-Wera E."/>
            <person name="OhEigeartaigh S.S."/>
            <person name="Byrne K.P."/>
            <person name="Wolfe K.H."/>
        </authorList>
    </citation>
    <scope>NUCLEOTIDE SEQUENCE [LARGE SCALE GENOMIC DNA]</scope>
    <source>
        <strain evidence="2">ATCC MYA-139 / BCRC 22969 / CBS 8797 / CCRC 22969 / KCTC 17520 / NBRC 10181 / NCYC 3082</strain>
    </source>
</reference>
<dbReference type="OrthoDB" id="337660at2759"/>
<dbReference type="EMBL" id="HE978321">
    <property type="protein sequence ID" value="CCK71725.1"/>
    <property type="molecule type" value="Genomic_DNA"/>
</dbReference>
<keyword evidence="2" id="KW-1185">Reference proteome</keyword>
<dbReference type="HOGENOM" id="CLU_1077939_0_0_1"/>
<dbReference type="Proteomes" id="UP000006310">
    <property type="component" value="Chromosome 8"/>
</dbReference>
<gene>
    <name evidence="1" type="primary">KNAG0H03100</name>
    <name evidence="1" type="ordered locus">KNAG_0H03100</name>
</gene>
<reference evidence="1 2" key="1">
    <citation type="journal article" date="2011" name="Proc. Natl. Acad. Sci. U.S.A.">
        <title>Evolutionary erosion of yeast sex chromosomes by mating-type switching accidents.</title>
        <authorList>
            <person name="Gordon J.L."/>
            <person name="Armisen D."/>
            <person name="Proux-Wera E."/>
            <person name="Oheigeartaigh S.S."/>
            <person name="Byrne K.P."/>
            <person name="Wolfe K.H."/>
        </authorList>
    </citation>
    <scope>NUCLEOTIDE SEQUENCE [LARGE SCALE GENOMIC DNA]</scope>
    <source>
        <strain evidence="2">ATCC MYA-139 / BCRC 22969 / CBS 8797 / CCRC 22969 / KCTC 17520 / NBRC 10181 / NCYC 3082</strain>
    </source>
</reference>
<evidence type="ECO:0000313" key="2">
    <source>
        <dbReference type="Proteomes" id="UP000006310"/>
    </source>
</evidence>
<accession>J7RA22</accession>
<evidence type="ECO:0000313" key="1">
    <source>
        <dbReference type="EMBL" id="CCK71725.1"/>
    </source>
</evidence>
<dbReference type="KEGG" id="kng:KNAG_0H03100"/>
<dbReference type="GeneID" id="34527457"/>
<sequence length="258" mass="29545">MNKDVLVLVFYGGSLEIGFNDSTVPEIHISLQDTVDIHGVLRQHLKPIFRETQPRSAFVAESVLLSDIQRRQVFLALQDGVPFEKVTLIPLSMIVYRSMKQDATLIIGVEQDCTAVVPVAYSYILDNCIGLTTRWKANSELRLLHELFESIDDNDIIVENNELPLPQLIEHVINSAPVDMRKQLRTNIVVVGDTDGVITSELHKQGNYNHVVDCHDSWLKVCDYVTNFDEKRSPNKFERVPLNKYCEKNDWYRSKFSV</sequence>
<organism evidence="1 2">
    <name type="scientific">Huiozyma naganishii (strain ATCC MYA-139 / BCRC 22969 / CBS 8797 / KCTC 17520 / NBRC 10181 / NCYC 3082 / Yp74L-3)</name>
    <name type="common">Yeast</name>
    <name type="synonym">Kazachstania naganishii</name>
    <dbReference type="NCBI Taxonomy" id="1071383"/>
    <lineage>
        <taxon>Eukaryota</taxon>
        <taxon>Fungi</taxon>
        <taxon>Dikarya</taxon>
        <taxon>Ascomycota</taxon>
        <taxon>Saccharomycotina</taxon>
        <taxon>Saccharomycetes</taxon>
        <taxon>Saccharomycetales</taxon>
        <taxon>Saccharomycetaceae</taxon>
        <taxon>Huiozyma</taxon>
    </lineage>
</organism>
<dbReference type="RefSeq" id="XP_022465970.1">
    <property type="nucleotide sequence ID" value="XM_022609589.1"/>
</dbReference>